<reference evidence="3 4" key="1">
    <citation type="submission" date="2018-06" db="EMBL/GenBank/DDBJ databases">
        <title>Comparative genomics reveals the genomic features of Rhizophagus irregularis, R. cerebriforme, R. diaphanum and Gigaspora rosea, and their symbiotic lifestyle signature.</title>
        <authorList>
            <person name="Morin E."/>
            <person name="San Clemente H."/>
            <person name="Chen E.C.H."/>
            <person name="De La Providencia I."/>
            <person name="Hainaut M."/>
            <person name="Kuo A."/>
            <person name="Kohler A."/>
            <person name="Murat C."/>
            <person name="Tang N."/>
            <person name="Roy S."/>
            <person name="Loubradou J."/>
            <person name="Henrissat B."/>
            <person name="Grigoriev I.V."/>
            <person name="Corradi N."/>
            <person name="Roux C."/>
            <person name="Martin F.M."/>
        </authorList>
    </citation>
    <scope>NUCLEOTIDE SEQUENCE [LARGE SCALE GENOMIC DNA]</scope>
    <source>
        <strain evidence="3 4">DAOM 227022</strain>
    </source>
</reference>
<comment type="caution">
    <text evidence="3">The sequence shown here is derived from an EMBL/GenBank/DDBJ whole genome shotgun (WGS) entry which is preliminary data.</text>
</comment>
<evidence type="ECO:0000259" key="2">
    <source>
        <dbReference type="Pfam" id="PF24209"/>
    </source>
</evidence>
<feature type="domain" description="DUF7431" evidence="2">
    <location>
        <begin position="364"/>
        <end position="614"/>
    </location>
</feature>
<accession>A0A397SMN8</accession>
<dbReference type="OrthoDB" id="2418285at2759"/>
<evidence type="ECO:0000313" key="4">
    <source>
        <dbReference type="Proteomes" id="UP000265703"/>
    </source>
</evidence>
<feature type="domain" description="MACPF-like" evidence="1">
    <location>
        <begin position="188"/>
        <end position="354"/>
    </location>
</feature>
<gene>
    <name evidence="3" type="ORF">C1645_828006</name>
</gene>
<evidence type="ECO:0000259" key="1">
    <source>
        <dbReference type="Pfam" id="PF22693"/>
    </source>
</evidence>
<name>A0A397SMN8_9GLOM</name>
<sequence length="632" mass="73395">MSSNPVTIKTISDQQIQNRSYYCQLNLNNHLSDIRKELRKYNIIDDTLLFLKKINNEFAEIVRETEKEIQLKEILEFKNEGSKSYYLYLMKDSSPNWNILNDKFNLDYGCTMSFDGIKKADKRAFIMRSCKLTKIVSEYSSGSFKFESKEDWINKKNLFINIDGVNVHNIVKFGLSVGISKNETFNEEINSTYSYTEVSKVSLKFSEENLEPTSEFINDVNDAIKAKNSREKFSEIIEKYGQFIPMEITLGGRVYFKDDKIASENSVEKSKEGSISTNIDPSTIKIGGNFNDTNKKSTLHSSGGTRILGGTHPESENFIRNDWIKSLNDYQTWDCIEYKNPTSIFRILPKNIREESFKFIGKRILYISTHDCIYDLYKPGVCKKLVLKDIECISKIINNKDAECDVFAAVIDIEDSKDICFSCQIVIDSELNDRPVGPCVLINSIQKIFKKWKYNLVIKLLIVGYDTEFLENTSVELIKYAYNPKDNEFGESGIITLKNRYNDLLERNVPFFGIPILINIESNNSLIIGHDFRKLDNEFIINTFSYCSKTHRYVKLPEFTFCTFIILDNNTSNIYELLPFKFKRRLNYKLEIERSPFIDLTKSFTSQSPRWHKNVKVSKEDNAICMVFEIMN</sequence>
<dbReference type="EMBL" id="QKYT01000316">
    <property type="protein sequence ID" value="RIA87288.1"/>
    <property type="molecule type" value="Genomic_DNA"/>
</dbReference>
<dbReference type="Proteomes" id="UP000265703">
    <property type="component" value="Unassembled WGS sequence"/>
</dbReference>
<evidence type="ECO:0000313" key="3">
    <source>
        <dbReference type="EMBL" id="RIA87288.1"/>
    </source>
</evidence>
<dbReference type="Pfam" id="PF22693">
    <property type="entry name" value="MACPF_1"/>
    <property type="match status" value="1"/>
</dbReference>
<dbReference type="InterPro" id="IPR054586">
    <property type="entry name" value="MACPF_1_fungal"/>
</dbReference>
<protein>
    <submittedName>
        <fullName evidence="3">Uncharacterized protein</fullName>
    </submittedName>
</protein>
<dbReference type="Pfam" id="PF24209">
    <property type="entry name" value="DUF7431"/>
    <property type="match status" value="1"/>
</dbReference>
<proteinExistence type="predicted"/>
<keyword evidence="4" id="KW-1185">Reference proteome</keyword>
<dbReference type="InterPro" id="IPR055854">
    <property type="entry name" value="DUF7431"/>
</dbReference>
<organism evidence="3 4">
    <name type="scientific">Glomus cerebriforme</name>
    <dbReference type="NCBI Taxonomy" id="658196"/>
    <lineage>
        <taxon>Eukaryota</taxon>
        <taxon>Fungi</taxon>
        <taxon>Fungi incertae sedis</taxon>
        <taxon>Mucoromycota</taxon>
        <taxon>Glomeromycotina</taxon>
        <taxon>Glomeromycetes</taxon>
        <taxon>Glomerales</taxon>
        <taxon>Glomeraceae</taxon>
        <taxon>Glomus</taxon>
    </lineage>
</organism>
<dbReference type="STRING" id="658196.A0A397SMN8"/>
<dbReference type="AlphaFoldDB" id="A0A397SMN8"/>